<protein>
    <submittedName>
        <fullName evidence="3">U11/U12 small nuclear ribonucleoprotein 48 kDa protein-like</fullName>
    </submittedName>
</protein>
<dbReference type="Proteomes" id="UP001652626">
    <property type="component" value="Chromosome 8"/>
</dbReference>
<feature type="compositionally biased region" description="Basic and acidic residues" evidence="1">
    <location>
        <begin position="238"/>
        <end position="249"/>
    </location>
</feature>
<evidence type="ECO:0000313" key="3">
    <source>
        <dbReference type="RefSeq" id="XP_026501583.2"/>
    </source>
</evidence>
<accession>A0A8B8IWY3</accession>
<evidence type="ECO:0000313" key="2">
    <source>
        <dbReference type="Proteomes" id="UP001652626"/>
    </source>
</evidence>
<dbReference type="AlphaFoldDB" id="A0A8B8IWY3"/>
<feature type="region of interest" description="Disordered" evidence="1">
    <location>
        <begin position="225"/>
        <end position="249"/>
    </location>
</feature>
<feature type="compositionally biased region" description="Basic and acidic residues" evidence="1">
    <location>
        <begin position="271"/>
        <end position="361"/>
    </location>
</feature>
<organism evidence="2 3">
    <name type="scientific">Vanessa tameamea</name>
    <name type="common">Kamehameha butterfly</name>
    <dbReference type="NCBI Taxonomy" id="334116"/>
    <lineage>
        <taxon>Eukaryota</taxon>
        <taxon>Metazoa</taxon>
        <taxon>Ecdysozoa</taxon>
        <taxon>Arthropoda</taxon>
        <taxon>Hexapoda</taxon>
        <taxon>Insecta</taxon>
        <taxon>Pterygota</taxon>
        <taxon>Neoptera</taxon>
        <taxon>Endopterygota</taxon>
        <taxon>Lepidoptera</taxon>
        <taxon>Glossata</taxon>
        <taxon>Ditrysia</taxon>
        <taxon>Papilionoidea</taxon>
        <taxon>Nymphalidae</taxon>
        <taxon>Nymphalinae</taxon>
        <taxon>Vanessa</taxon>
    </lineage>
</organism>
<sequence length="379" mass="45072">MESRQEYLSQLRDFIKEVDEEVTMVLQNLQWDKDKSMEAEPLVTCKFDTNHRIPLRKQKEHEDKCFLKYQGYHSNVFLPEPLEPSAKTLVKFTSDEIKQIIDSASENDSLFKRGNGSVVSQPLTLDRITTTYTTDERRAIHDAVVNTMPSFHDLSDLALPSCGPSESKQKCRLEVLAELRDMRRRRPRYRVALPAGSYSCALRDLIASQMEMYTGSNTGIKIEQTGEKISNKSRNHTNRHEDKHARNVDKCKTGNLRDFEDRERYVRDSADKFSNKDARHSEVRSDRERSSYSNERDRRRSRYDDRKRWEKNNDSHSEDRIYSSKNRRNDDHRGRHRDRKDEYRREEKSEHRRYYDYDSRYGKPGKQTAKDKSRRKENR</sequence>
<proteinExistence type="predicted"/>
<name>A0A8B8IWY3_VANTA</name>
<gene>
    <name evidence="3" type="primary">LOC113404781</name>
</gene>
<dbReference type="GeneID" id="113404781"/>
<keyword evidence="2" id="KW-1185">Reference proteome</keyword>
<evidence type="ECO:0000256" key="1">
    <source>
        <dbReference type="SAM" id="MobiDB-lite"/>
    </source>
</evidence>
<feature type="region of interest" description="Disordered" evidence="1">
    <location>
        <begin position="271"/>
        <end position="379"/>
    </location>
</feature>
<reference evidence="3" key="1">
    <citation type="submission" date="2025-08" db="UniProtKB">
        <authorList>
            <consortium name="RefSeq"/>
        </authorList>
    </citation>
    <scope>IDENTIFICATION</scope>
    <source>
        <tissue evidence="3">Whole body</tissue>
    </source>
</reference>
<dbReference type="RefSeq" id="XP_026501583.2">
    <property type="nucleotide sequence ID" value="XM_026645798.2"/>
</dbReference>
<dbReference type="OrthoDB" id="69229at2759"/>